<reference evidence="2 3" key="1">
    <citation type="submission" date="2020-03" db="EMBL/GenBank/DDBJ databases">
        <authorList>
            <person name="Wang L."/>
            <person name="He N."/>
            <person name="Li Y."/>
            <person name="Fang Y."/>
            <person name="Zhang F."/>
        </authorList>
    </citation>
    <scope>NUCLEOTIDE SEQUENCE [LARGE SCALE GENOMIC DNA]</scope>
    <source>
        <strain evidence="3">hsmgli-8</strain>
    </source>
</reference>
<dbReference type="EMBL" id="JAAVJI010000001">
    <property type="protein sequence ID" value="NJO99634.1"/>
    <property type="molecule type" value="Genomic_DNA"/>
</dbReference>
<dbReference type="Proteomes" id="UP000746535">
    <property type="component" value="Unassembled WGS sequence"/>
</dbReference>
<evidence type="ECO:0000256" key="1">
    <source>
        <dbReference type="SAM" id="MobiDB-lite"/>
    </source>
</evidence>
<evidence type="ECO:0000313" key="2">
    <source>
        <dbReference type="EMBL" id="NJO99634.1"/>
    </source>
</evidence>
<comment type="caution">
    <text evidence="2">The sequence shown here is derived from an EMBL/GenBank/DDBJ whole genome shotgun (WGS) entry which is preliminary data.</text>
</comment>
<gene>
    <name evidence="2" type="ORF">HBH25_01980</name>
</gene>
<protein>
    <submittedName>
        <fullName evidence="2">Uncharacterized protein</fullName>
    </submittedName>
</protein>
<feature type="region of interest" description="Disordered" evidence="1">
    <location>
        <begin position="1"/>
        <end position="26"/>
    </location>
</feature>
<organism evidence="2 3">
    <name type="scientific">Pseudomonas quercus</name>
    <dbReference type="NCBI Taxonomy" id="2722792"/>
    <lineage>
        <taxon>Bacteria</taxon>
        <taxon>Pseudomonadati</taxon>
        <taxon>Pseudomonadota</taxon>
        <taxon>Gammaproteobacteria</taxon>
        <taxon>Pseudomonadales</taxon>
        <taxon>Pseudomonadaceae</taxon>
        <taxon>Pseudomonas</taxon>
    </lineage>
</organism>
<keyword evidence="3" id="KW-1185">Reference proteome</keyword>
<dbReference type="RefSeq" id="WP_168080964.1">
    <property type="nucleotide sequence ID" value="NZ_JAAVJI010000001.1"/>
</dbReference>
<name>A0ABX0Y9J7_9PSED</name>
<accession>A0ABX0Y9J7</accession>
<sequence length="102" mass="11403">MAHGHEHEDWMGADHSPKEHTEVLDNGTSIRAVVRQLGEREYQSEIWVMDSDGKELNHKSKRREDDPGPACEILKFAVDEAKRIAGGHRGAPLGDHDQATPI</sequence>
<evidence type="ECO:0000313" key="3">
    <source>
        <dbReference type="Proteomes" id="UP000746535"/>
    </source>
</evidence>
<proteinExistence type="predicted"/>
<feature type="compositionally biased region" description="Basic and acidic residues" evidence="1">
    <location>
        <begin position="1"/>
        <end position="23"/>
    </location>
</feature>